<protein>
    <submittedName>
        <fullName evidence="1">Uncharacterized protein</fullName>
    </submittedName>
</protein>
<dbReference type="EMBL" id="JAGKQH010000001">
    <property type="protein sequence ID" value="KAG6607354.1"/>
    <property type="molecule type" value="Genomic_DNA"/>
</dbReference>
<evidence type="ECO:0000313" key="2">
    <source>
        <dbReference type="Proteomes" id="UP000685013"/>
    </source>
</evidence>
<organism evidence="1 2">
    <name type="scientific">Cucurbita argyrosperma subsp. sororia</name>
    <dbReference type="NCBI Taxonomy" id="37648"/>
    <lineage>
        <taxon>Eukaryota</taxon>
        <taxon>Viridiplantae</taxon>
        <taxon>Streptophyta</taxon>
        <taxon>Embryophyta</taxon>
        <taxon>Tracheophyta</taxon>
        <taxon>Spermatophyta</taxon>
        <taxon>Magnoliopsida</taxon>
        <taxon>eudicotyledons</taxon>
        <taxon>Gunneridae</taxon>
        <taxon>Pentapetalae</taxon>
        <taxon>rosids</taxon>
        <taxon>fabids</taxon>
        <taxon>Cucurbitales</taxon>
        <taxon>Cucurbitaceae</taxon>
        <taxon>Cucurbiteae</taxon>
        <taxon>Cucurbita</taxon>
    </lineage>
</organism>
<keyword evidence="2" id="KW-1185">Reference proteome</keyword>
<accession>A0AAV6P3Y4</accession>
<dbReference type="Proteomes" id="UP000685013">
    <property type="component" value="Chromosome 1"/>
</dbReference>
<dbReference type="AlphaFoldDB" id="A0AAV6P3Y4"/>
<name>A0AAV6P3Y4_9ROSI</name>
<comment type="caution">
    <text evidence="1">The sequence shown here is derived from an EMBL/GenBank/DDBJ whole genome shotgun (WGS) entry which is preliminary data.</text>
</comment>
<gene>
    <name evidence="1" type="ORF">SDJN03_00696</name>
</gene>
<proteinExistence type="predicted"/>
<evidence type="ECO:0000313" key="1">
    <source>
        <dbReference type="EMBL" id="KAG6607354.1"/>
    </source>
</evidence>
<sequence length="86" mass="9667">MEIRIILEVRRLKGGSSQNAMRFRGLVKEYRYAAATATAAFPLKSVSRIQLRLEFQPSLSSKGTQLKTMSDSYFPLNAKGLILTFP</sequence>
<reference evidence="1 2" key="1">
    <citation type="journal article" date="2021" name="Hortic Res">
        <title>The domestication of Cucurbita argyrosperma as revealed by the genome of its wild relative.</title>
        <authorList>
            <person name="Barrera-Redondo J."/>
            <person name="Sanchez-de la Vega G."/>
            <person name="Aguirre-Liguori J.A."/>
            <person name="Castellanos-Morales G."/>
            <person name="Gutierrez-Guerrero Y.T."/>
            <person name="Aguirre-Dugua X."/>
            <person name="Aguirre-Planter E."/>
            <person name="Tenaillon M.I."/>
            <person name="Lira-Saade R."/>
            <person name="Eguiarte L.E."/>
        </authorList>
    </citation>
    <scope>NUCLEOTIDE SEQUENCE [LARGE SCALE GENOMIC DNA]</scope>
    <source>
        <strain evidence="1">JBR-2021</strain>
    </source>
</reference>
<feature type="non-terminal residue" evidence="1">
    <location>
        <position position="1"/>
    </location>
</feature>